<dbReference type="CDD" id="cd03293">
    <property type="entry name" value="ABC_NrtD_SsuB_transporters"/>
    <property type="match status" value="1"/>
</dbReference>
<comment type="caution">
    <text evidence="5">The sequence shown here is derived from an EMBL/GenBank/DDBJ whole genome shotgun (WGS) entry which is preliminary data.</text>
</comment>
<evidence type="ECO:0000256" key="3">
    <source>
        <dbReference type="ARBA" id="ARBA00022840"/>
    </source>
</evidence>
<dbReference type="EMBL" id="JPEN01000029">
    <property type="protein sequence ID" value="KGM37839.1"/>
    <property type="molecule type" value="Genomic_DNA"/>
</dbReference>
<feature type="domain" description="ABC transporter" evidence="4">
    <location>
        <begin position="4"/>
        <end position="229"/>
    </location>
</feature>
<dbReference type="InterPro" id="IPR017871">
    <property type="entry name" value="ABC_transporter-like_CS"/>
</dbReference>
<evidence type="ECO:0000256" key="2">
    <source>
        <dbReference type="ARBA" id="ARBA00022741"/>
    </source>
</evidence>
<proteinExistence type="predicted"/>
<evidence type="ECO:0000256" key="1">
    <source>
        <dbReference type="ARBA" id="ARBA00022448"/>
    </source>
</evidence>
<dbReference type="Gene3D" id="3.40.50.300">
    <property type="entry name" value="P-loop containing nucleotide triphosphate hydrolases"/>
    <property type="match status" value="1"/>
</dbReference>
<gene>
    <name evidence="5" type="ORF">SSIN_0331</name>
</gene>
<dbReference type="PATRIC" id="fig|176090.4.peg.329"/>
<keyword evidence="6" id="KW-1185">Reference proteome</keyword>
<dbReference type="PROSITE" id="PS00211">
    <property type="entry name" value="ABC_TRANSPORTER_1"/>
    <property type="match status" value="1"/>
</dbReference>
<keyword evidence="3" id="KW-0067">ATP-binding</keyword>
<dbReference type="PROSITE" id="PS50893">
    <property type="entry name" value="ABC_TRANSPORTER_2"/>
    <property type="match status" value="1"/>
</dbReference>
<evidence type="ECO:0000313" key="6">
    <source>
        <dbReference type="Proteomes" id="UP000030019"/>
    </source>
</evidence>
<dbReference type="InterPro" id="IPR003593">
    <property type="entry name" value="AAA+_ATPase"/>
</dbReference>
<evidence type="ECO:0000313" key="5">
    <source>
        <dbReference type="EMBL" id="KGM37839.1"/>
    </source>
</evidence>
<organism evidence="5 6">
    <name type="scientific">Streptococcus sinensis</name>
    <dbReference type="NCBI Taxonomy" id="176090"/>
    <lineage>
        <taxon>Bacteria</taxon>
        <taxon>Bacillati</taxon>
        <taxon>Bacillota</taxon>
        <taxon>Bacilli</taxon>
        <taxon>Lactobacillales</taxon>
        <taxon>Streptococcaceae</taxon>
        <taxon>Streptococcus</taxon>
    </lineage>
</organism>
<keyword evidence="2" id="KW-0547">Nucleotide-binding</keyword>
<dbReference type="InterPro" id="IPR003439">
    <property type="entry name" value="ABC_transporter-like_ATP-bd"/>
</dbReference>
<dbReference type="InterPro" id="IPR027417">
    <property type="entry name" value="P-loop_NTPase"/>
</dbReference>
<dbReference type="eggNOG" id="COG1116">
    <property type="taxonomic scope" value="Bacteria"/>
</dbReference>
<dbReference type="STRING" id="176090.SSIN_0331"/>
<protein>
    <submittedName>
        <fullName evidence="5">Hydroxymethylpyrimidine ABC transporter, ATPase component</fullName>
    </submittedName>
</protein>
<keyword evidence="1" id="KW-0813">Transport</keyword>
<dbReference type="AlphaFoldDB" id="A0A0A0DIC9"/>
<dbReference type="PANTHER" id="PTHR42788">
    <property type="entry name" value="TAURINE IMPORT ATP-BINDING PROTEIN-RELATED"/>
    <property type="match status" value="1"/>
</dbReference>
<dbReference type="RefSeq" id="WP_037615004.1">
    <property type="nucleotide sequence ID" value="NZ_JPEN01000029.1"/>
</dbReference>
<dbReference type="PANTHER" id="PTHR42788:SF2">
    <property type="entry name" value="ABC TRANSPORTER ATP-BINDING PROTEIN"/>
    <property type="match status" value="1"/>
</dbReference>
<dbReference type="Proteomes" id="UP000030019">
    <property type="component" value="Unassembled WGS sequence"/>
</dbReference>
<reference evidence="5 6" key="1">
    <citation type="submission" date="2014-06" db="EMBL/GenBank/DDBJ databases">
        <authorList>
            <person name="Teng J.L."/>
            <person name="Huang Y."/>
            <person name="Tse H."/>
            <person name="Lau S.K."/>
            <person name="Woo P.C."/>
        </authorList>
    </citation>
    <scope>NUCLEOTIDE SEQUENCE [LARGE SCALE GENOMIC DNA]</scope>
    <source>
        <strain evidence="5 6">HKU4</strain>
    </source>
</reference>
<sequence>MTEIKLENISYAYDEQQILKDISLQVEAGQVVAILGPSGVGKTTLFNLIAGILEVQSGRIVLDGQENPKGRVSYMLQKDLLLGHKTVLGNVILPLLIRKVSKKDATEQASQILKEFGLFDVAGKYPHELSGGMRQRVALLRTYMFGHKLFLLDEAFSALDELTKMELHTWYLDIHRRLGLTTLLITHSIEEALALSDRIYILKNRPGQIVADLQLSWSESEGKELQKLRYKQEILKILGVEK</sequence>
<dbReference type="Pfam" id="PF00005">
    <property type="entry name" value="ABC_tran"/>
    <property type="match status" value="1"/>
</dbReference>
<name>A0A0A0DIC9_9STRE</name>
<evidence type="ECO:0000259" key="4">
    <source>
        <dbReference type="PROSITE" id="PS50893"/>
    </source>
</evidence>
<dbReference type="GO" id="GO:0005524">
    <property type="term" value="F:ATP binding"/>
    <property type="evidence" value="ECO:0007669"/>
    <property type="project" value="UniProtKB-KW"/>
</dbReference>
<dbReference type="InterPro" id="IPR050166">
    <property type="entry name" value="ABC_transporter_ATP-bind"/>
</dbReference>
<dbReference type="SMART" id="SM00382">
    <property type="entry name" value="AAA"/>
    <property type="match status" value="1"/>
</dbReference>
<dbReference type="GO" id="GO:0016887">
    <property type="term" value="F:ATP hydrolysis activity"/>
    <property type="evidence" value="ECO:0007669"/>
    <property type="project" value="InterPro"/>
</dbReference>
<accession>A0A0A0DIC9</accession>
<dbReference type="SUPFAM" id="SSF52540">
    <property type="entry name" value="P-loop containing nucleoside triphosphate hydrolases"/>
    <property type="match status" value="1"/>
</dbReference>